<dbReference type="Proteomes" id="UP001165367">
    <property type="component" value="Unassembled WGS sequence"/>
</dbReference>
<proteinExistence type="predicted"/>
<keyword evidence="2" id="KW-1185">Reference proteome</keyword>
<gene>
    <name evidence="1" type="ORF">LZZ85_16830</name>
</gene>
<accession>A0ABS9KUE7</accession>
<comment type="caution">
    <text evidence="1">The sequence shown here is derived from an EMBL/GenBank/DDBJ whole genome shotgun (WGS) entry which is preliminary data.</text>
</comment>
<dbReference type="RefSeq" id="WP_237874502.1">
    <property type="nucleotide sequence ID" value="NZ_JAKLTR010000011.1"/>
</dbReference>
<organism evidence="1 2">
    <name type="scientific">Terrimonas ginsenosidimutans</name>
    <dbReference type="NCBI Taxonomy" id="2908004"/>
    <lineage>
        <taxon>Bacteria</taxon>
        <taxon>Pseudomonadati</taxon>
        <taxon>Bacteroidota</taxon>
        <taxon>Chitinophagia</taxon>
        <taxon>Chitinophagales</taxon>
        <taxon>Chitinophagaceae</taxon>
        <taxon>Terrimonas</taxon>
    </lineage>
</organism>
<protein>
    <submittedName>
        <fullName evidence="1">Lipocalin family protein</fullName>
    </submittedName>
</protein>
<reference evidence="1" key="1">
    <citation type="submission" date="2022-01" db="EMBL/GenBank/DDBJ databases">
        <authorList>
            <person name="Jo J.-H."/>
            <person name="Im W.-T."/>
        </authorList>
    </citation>
    <scope>NUCLEOTIDE SEQUENCE</scope>
    <source>
        <strain evidence="1">NA20</strain>
    </source>
</reference>
<sequence>MRSILLSFLIICLTGILHAQGPVGKWKKISHVSEYEGKKFDSHTALLHSRPCAANVIWEINASGTFRLDASKSGCDEKYRNIQEKLWSKTKWKLVGNKFTISATDFVVGQSYLITISGNKLIMTGTEGQGTITYQKL</sequence>
<evidence type="ECO:0000313" key="2">
    <source>
        <dbReference type="Proteomes" id="UP001165367"/>
    </source>
</evidence>
<name>A0ABS9KUE7_9BACT</name>
<evidence type="ECO:0000313" key="1">
    <source>
        <dbReference type="EMBL" id="MCG2615964.1"/>
    </source>
</evidence>
<dbReference type="EMBL" id="JAKLTR010000011">
    <property type="protein sequence ID" value="MCG2615964.1"/>
    <property type="molecule type" value="Genomic_DNA"/>
</dbReference>